<dbReference type="SUPFAM" id="SSF52009">
    <property type="entry name" value="Phosphohistidine domain"/>
    <property type="match status" value="1"/>
</dbReference>
<sequence>MDALTEEWIGAYMKDRRTGGAVRLITGVGGRLYIDMTDFLRNKRMRPRLPSMADVYGPRAKAAIQHLLEDPRFAPVRGMPFGFGPTVAREYGIPAVICLRDATRRIQDGDLITVDGAAGTVTPMDDGFDAHGAAGRESECADPG</sequence>
<dbReference type="Gene3D" id="3.50.30.10">
    <property type="entry name" value="Phosphohistidine domain"/>
    <property type="match status" value="1"/>
</dbReference>
<proteinExistence type="predicted"/>
<comment type="caution">
    <text evidence="2">The sequence shown here is derived from an EMBL/GenBank/DDBJ whole genome shotgun (WGS) entry which is preliminary data.</text>
</comment>
<name>A0ABR9PA18_9ACTN</name>
<feature type="domain" description="PEP-utilising enzyme mobile" evidence="1">
    <location>
        <begin position="87"/>
        <end position="119"/>
    </location>
</feature>
<dbReference type="RefSeq" id="WP_193123291.1">
    <property type="nucleotide sequence ID" value="NZ_JADBGI010000016.1"/>
</dbReference>
<reference evidence="2 3" key="1">
    <citation type="submission" date="2020-09" db="EMBL/GenBank/DDBJ databases">
        <title>Diversity and distribution of actinomycetes associated with coral in the coast of Hainan.</title>
        <authorList>
            <person name="Li F."/>
        </authorList>
    </citation>
    <scope>NUCLEOTIDE SEQUENCE [LARGE SCALE GENOMIC DNA]</scope>
    <source>
        <strain evidence="2 3">HNM0947</strain>
    </source>
</reference>
<dbReference type="Proteomes" id="UP000806528">
    <property type="component" value="Unassembled WGS sequence"/>
</dbReference>
<dbReference type="InterPro" id="IPR008279">
    <property type="entry name" value="PEP-util_enz_mobile_dom"/>
</dbReference>
<dbReference type="Pfam" id="PF00391">
    <property type="entry name" value="PEP-utilizers"/>
    <property type="match status" value="1"/>
</dbReference>
<evidence type="ECO:0000313" key="3">
    <source>
        <dbReference type="Proteomes" id="UP000806528"/>
    </source>
</evidence>
<organism evidence="2 3">
    <name type="scientific">Nocardiopsis coralli</name>
    <dbReference type="NCBI Taxonomy" id="2772213"/>
    <lineage>
        <taxon>Bacteria</taxon>
        <taxon>Bacillati</taxon>
        <taxon>Actinomycetota</taxon>
        <taxon>Actinomycetes</taxon>
        <taxon>Streptosporangiales</taxon>
        <taxon>Nocardiopsidaceae</taxon>
        <taxon>Nocardiopsis</taxon>
    </lineage>
</organism>
<gene>
    <name evidence="2" type="ORF">IDM40_18560</name>
</gene>
<dbReference type="EMBL" id="JADBGI010000016">
    <property type="protein sequence ID" value="MBE3000687.1"/>
    <property type="molecule type" value="Genomic_DNA"/>
</dbReference>
<protein>
    <recommendedName>
        <fullName evidence="1">PEP-utilising enzyme mobile domain-containing protein</fullName>
    </recommendedName>
</protein>
<evidence type="ECO:0000259" key="1">
    <source>
        <dbReference type="Pfam" id="PF00391"/>
    </source>
</evidence>
<evidence type="ECO:0000313" key="2">
    <source>
        <dbReference type="EMBL" id="MBE3000687.1"/>
    </source>
</evidence>
<accession>A0ABR9PA18</accession>
<dbReference type="InterPro" id="IPR036637">
    <property type="entry name" value="Phosphohistidine_dom_sf"/>
</dbReference>
<keyword evidence="3" id="KW-1185">Reference proteome</keyword>